<evidence type="ECO:0000259" key="6">
    <source>
        <dbReference type="Pfam" id="PF00294"/>
    </source>
</evidence>
<dbReference type="SUPFAM" id="SSF53613">
    <property type="entry name" value="Ribokinase-like"/>
    <property type="match status" value="1"/>
</dbReference>
<keyword evidence="4 7" id="KW-0418">Kinase</keyword>
<dbReference type="GO" id="GO:0005829">
    <property type="term" value="C:cytosol"/>
    <property type="evidence" value="ECO:0007669"/>
    <property type="project" value="TreeGrafter"/>
</dbReference>
<dbReference type="AlphaFoldDB" id="A0A897N4B9"/>
<evidence type="ECO:0000313" key="9">
    <source>
        <dbReference type="Proteomes" id="UP000662973"/>
    </source>
</evidence>
<evidence type="ECO:0000313" key="7">
    <source>
        <dbReference type="EMBL" id="QSG07474.1"/>
    </source>
</evidence>
<evidence type="ECO:0000313" key="8">
    <source>
        <dbReference type="EMBL" id="QSG10490.1"/>
    </source>
</evidence>
<dbReference type="PROSITE" id="PS00584">
    <property type="entry name" value="PFKB_KINASES_2"/>
    <property type="match status" value="1"/>
</dbReference>
<comment type="similarity">
    <text evidence="1">Belongs to the carbohydrate kinase PfkB family.</text>
</comment>
<gene>
    <name evidence="7" type="primary">fruK</name>
    <name evidence="8" type="ORF">HSBGL_0044</name>
    <name evidence="7" type="ORF">HSR122_0052</name>
</gene>
<evidence type="ECO:0000256" key="1">
    <source>
        <dbReference type="ARBA" id="ARBA00010688"/>
    </source>
</evidence>
<evidence type="ECO:0000256" key="2">
    <source>
        <dbReference type="ARBA" id="ARBA00022679"/>
    </source>
</evidence>
<accession>A0A897N4B9</accession>
<keyword evidence="3" id="KW-0547">Nucleotide-binding</keyword>
<dbReference type="RefSeq" id="WP_229110657.1">
    <property type="nucleotide sequence ID" value="NZ_CP064788.1"/>
</dbReference>
<reference evidence="7 9" key="1">
    <citation type="submission" date="2020-11" db="EMBL/GenBank/DDBJ databases">
        <title>Carbohydrate-dependent, anaerobic sulfur respiration: A novel catabolism in halophilic archaea.</title>
        <authorList>
            <person name="Sorokin D.Y."/>
            <person name="Messina E."/>
            <person name="Smedile F."/>
            <person name="La Cono V."/>
            <person name="Hallsworth J.E."/>
            <person name="Yakimov M.M."/>
        </authorList>
    </citation>
    <scope>NUCLEOTIDE SEQUENCE [LARGE SCALE GENOMIC DNA]</scope>
    <source>
        <strain evidence="8">HSR-Bgl</strain>
        <strain evidence="7 9">HSR12-2</strain>
    </source>
</reference>
<dbReference type="Proteomes" id="UP000663305">
    <property type="component" value="Chromosome"/>
</dbReference>
<evidence type="ECO:0000256" key="3">
    <source>
        <dbReference type="ARBA" id="ARBA00022741"/>
    </source>
</evidence>
<dbReference type="InterPro" id="IPR011611">
    <property type="entry name" value="PfkB_dom"/>
</dbReference>
<dbReference type="GO" id="GO:0008443">
    <property type="term" value="F:phosphofructokinase activity"/>
    <property type="evidence" value="ECO:0007669"/>
    <property type="project" value="TreeGrafter"/>
</dbReference>
<dbReference type="PANTHER" id="PTHR46566:SF2">
    <property type="entry name" value="ATP-DEPENDENT 6-PHOSPHOFRUCTOKINASE ISOZYME 2"/>
    <property type="match status" value="1"/>
</dbReference>
<dbReference type="Gene3D" id="3.40.1190.20">
    <property type="match status" value="1"/>
</dbReference>
<keyword evidence="9" id="KW-1185">Reference proteome</keyword>
<dbReference type="EMBL" id="CP064789">
    <property type="protein sequence ID" value="QSG10490.1"/>
    <property type="molecule type" value="Genomic_DNA"/>
</dbReference>
<evidence type="ECO:0000256" key="4">
    <source>
        <dbReference type="ARBA" id="ARBA00022777"/>
    </source>
</evidence>
<protein>
    <submittedName>
        <fullName evidence="7">Fructose-1-phosphate kinase or kinase (PfkB)</fullName>
    </submittedName>
</protein>
<evidence type="ECO:0000256" key="5">
    <source>
        <dbReference type="ARBA" id="ARBA00022840"/>
    </source>
</evidence>
<dbReference type="Pfam" id="PF00294">
    <property type="entry name" value="PfkB"/>
    <property type="match status" value="1"/>
</dbReference>
<sequence>MLLTLTPNPAVDQTIEMDEPLEPDTVQKSANAQFDSGGGGINLSQFVHALGGETVASGITGGFTGYFIEQDLKEFGIPTDFCTIESAPTRINSTILVPERDRPRTSRVTGSESSETVEYQIRQAGPAVTDAVIDQLVETVREHEPEILVIAGSLPPGMEPEAVDRLATAGDWETAVNVHGDVLLELEETYEYCRTNQAATEMATGRTIDSITDCEQAALEIQAMGFERVVASMGSEGAVMITPEQTLYSPAVDVDVVDTKGAGDALFGAILWAYEQGWDDTKALRAGVATAWKLVTVKGSTVTDLSPQDRMDKVHVWEMS</sequence>
<dbReference type="EMBL" id="CP064788">
    <property type="protein sequence ID" value="QSG07474.1"/>
    <property type="molecule type" value="Genomic_DNA"/>
</dbReference>
<dbReference type="GO" id="GO:0005524">
    <property type="term" value="F:ATP binding"/>
    <property type="evidence" value="ECO:0007669"/>
    <property type="project" value="UniProtKB-KW"/>
</dbReference>
<name>A0A897N4B9_9EURY</name>
<accession>A0A897N7W7</accession>
<dbReference type="PANTHER" id="PTHR46566">
    <property type="entry name" value="1-PHOSPHOFRUCTOKINASE-RELATED"/>
    <property type="match status" value="1"/>
</dbReference>
<proteinExistence type="inferred from homology"/>
<dbReference type="KEGG" id="hds:HSR122_0052"/>
<organism evidence="7 9">
    <name type="scientific">Halapricum desulfuricans</name>
    <dbReference type="NCBI Taxonomy" id="2841257"/>
    <lineage>
        <taxon>Archaea</taxon>
        <taxon>Methanobacteriati</taxon>
        <taxon>Methanobacteriota</taxon>
        <taxon>Stenosarchaea group</taxon>
        <taxon>Halobacteria</taxon>
        <taxon>Halobacteriales</taxon>
        <taxon>Haloarculaceae</taxon>
        <taxon>Halapricum</taxon>
    </lineage>
</organism>
<dbReference type="InterPro" id="IPR002173">
    <property type="entry name" value="Carboh/pur_kinase_PfkB_CS"/>
</dbReference>
<dbReference type="PIRSF" id="PIRSF000535">
    <property type="entry name" value="1PFK/6PFK/LacC"/>
    <property type="match status" value="1"/>
</dbReference>
<dbReference type="InterPro" id="IPR029056">
    <property type="entry name" value="Ribokinase-like"/>
</dbReference>
<dbReference type="InterPro" id="IPR017583">
    <property type="entry name" value="Tagatose/fructose_Pkinase"/>
</dbReference>
<feature type="domain" description="Carbohydrate kinase PfkB" evidence="6">
    <location>
        <begin position="11"/>
        <end position="301"/>
    </location>
</feature>
<keyword evidence="5" id="KW-0067">ATP-binding</keyword>
<keyword evidence="2" id="KW-0808">Transferase</keyword>
<dbReference type="Proteomes" id="UP000662973">
    <property type="component" value="Chromosome"/>
</dbReference>
<dbReference type="GeneID" id="68859579"/>